<organism evidence="3 4">
    <name type="scientific">Legionella busanensis</name>
    <dbReference type="NCBI Taxonomy" id="190655"/>
    <lineage>
        <taxon>Bacteria</taxon>
        <taxon>Pseudomonadati</taxon>
        <taxon>Pseudomonadota</taxon>
        <taxon>Gammaproteobacteria</taxon>
        <taxon>Legionellales</taxon>
        <taxon>Legionellaceae</taxon>
        <taxon>Legionella</taxon>
    </lineage>
</organism>
<dbReference type="AlphaFoldDB" id="A0A378JJ77"/>
<dbReference type="InterPro" id="IPR025963">
    <property type="entry name" value="FLgD_Tudor"/>
</dbReference>
<keyword evidence="3" id="KW-0282">Flagellum</keyword>
<dbReference type="Pfam" id="PF13860">
    <property type="entry name" value="FlgD_ig"/>
    <property type="match status" value="1"/>
</dbReference>
<keyword evidence="3" id="KW-0969">Cilium</keyword>
<feature type="domain" description="FlgD Tudor-like" evidence="2">
    <location>
        <begin position="62"/>
        <end position="197"/>
    </location>
</feature>
<dbReference type="Gene3D" id="2.60.40.4070">
    <property type="match status" value="1"/>
</dbReference>
<keyword evidence="4" id="KW-1185">Reference proteome</keyword>
<gene>
    <name evidence="3" type="primary">flgD</name>
    <name evidence="3" type="ORF">NCTC13316_01349</name>
</gene>
<evidence type="ECO:0000259" key="2">
    <source>
        <dbReference type="Pfam" id="PF13861"/>
    </source>
</evidence>
<proteinExistence type="predicted"/>
<reference evidence="3 4" key="1">
    <citation type="submission" date="2018-06" db="EMBL/GenBank/DDBJ databases">
        <authorList>
            <consortium name="Pathogen Informatics"/>
            <person name="Doyle S."/>
        </authorList>
    </citation>
    <scope>NUCLEOTIDE SEQUENCE [LARGE SCALE GENOMIC DNA]</scope>
    <source>
        <strain evidence="3 4">NCTC13316</strain>
    </source>
</reference>
<dbReference type="EMBL" id="UGOD01000001">
    <property type="protein sequence ID" value="STX51255.1"/>
    <property type="molecule type" value="Genomic_DNA"/>
</dbReference>
<dbReference type="Pfam" id="PF13861">
    <property type="entry name" value="FLgD_tudor"/>
    <property type="match status" value="1"/>
</dbReference>
<protein>
    <submittedName>
        <fullName evidence="3">Flagellar basal body rod modification protein FlgD</fullName>
    </submittedName>
</protein>
<evidence type="ECO:0000313" key="4">
    <source>
        <dbReference type="Proteomes" id="UP000254794"/>
    </source>
</evidence>
<feature type="domain" description="FlgD/Vpr Ig-like" evidence="1">
    <location>
        <begin position="96"/>
        <end position="151"/>
    </location>
</feature>
<dbReference type="Gene3D" id="2.30.30.910">
    <property type="match status" value="1"/>
</dbReference>
<dbReference type="Proteomes" id="UP000254794">
    <property type="component" value="Unassembled WGS sequence"/>
</dbReference>
<keyword evidence="3" id="KW-0966">Cell projection</keyword>
<dbReference type="InterPro" id="IPR025965">
    <property type="entry name" value="FlgD/Vpr_Ig-like"/>
</dbReference>
<name>A0A378JJ77_9GAMM</name>
<dbReference type="OrthoDB" id="9785233at2"/>
<dbReference type="RefSeq" id="WP_160116167.1">
    <property type="nucleotide sequence ID" value="NZ_CAAAHP010000001.1"/>
</dbReference>
<accession>A0A378JJ77</accession>
<evidence type="ECO:0000259" key="1">
    <source>
        <dbReference type="Pfam" id="PF13860"/>
    </source>
</evidence>
<sequence length="202" mass="22736">MFDLDGYSYKYDDLNQLDNSAFSNETAFLPCIDKTWALLTWYHLNYIIPDFSKRLTSTFQSNQILQASALVGRKVIIASDHLLIDKEISCRILVEVVTKVNKAIVYIYDCTDRLIRKLLLNEQPAGFLEFEWDLLDHQGLRIPAGKYSIHVIGSIASKKIALKTLIIANVNGVNLDPKIGEVTLSVAGIGEISLEQVEFISN</sequence>
<evidence type="ECO:0000313" key="3">
    <source>
        <dbReference type="EMBL" id="STX51255.1"/>
    </source>
</evidence>